<evidence type="ECO:0008006" key="3">
    <source>
        <dbReference type="Google" id="ProtNLM"/>
    </source>
</evidence>
<proteinExistence type="predicted"/>
<dbReference type="Proteomes" id="UP000030428">
    <property type="component" value="Unassembled WGS sequence"/>
</dbReference>
<accession>A0A4E0QKK3</accession>
<dbReference type="EMBL" id="JSZA02000379">
    <property type="protein sequence ID" value="TGO01929.1"/>
    <property type="molecule type" value="Genomic_DNA"/>
</dbReference>
<keyword evidence="2" id="KW-1185">Reference proteome</keyword>
<evidence type="ECO:0000313" key="1">
    <source>
        <dbReference type="EMBL" id="TGO01929.1"/>
    </source>
</evidence>
<evidence type="ECO:0000313" key="2">
    <source>
        <dbReference type="Proteomes" id="UP000030428"/>
    </source>
</evidence>
<dbReference type="NCBIfam" id="TIGR02646">
    <property type="entry name" value="retron system putative HNH endonuclease"/>
    <property type="match status" value="1"/>
</dbReference>
<dbReference type="AlphaFoldDB" id="A0A4E0QKK3"/>
<organism evidence="1 2">
    <name type="scientific">Candidatus Thiomargarita nelsonii</name>
    <dbReference type="NCBI Taxonomy" id="1003181"/>
    <lineage>
        <taxon>Bacteria</taxon>
        <taxon>Pseudomonadati</taxon>
        <taxon>Pseudomonadota</taxon>
        <taxon>Gammaproteobacteria</taxon>
        <taxon>Thiotrichales</taxon>
        <taxon>Thiotrichaceae</taxon>
        <taxon>Thiomargarita</taxon>
    </lineage>
</organism>
<name>A0A4E0QKK3_9GAMM</name>
<sequence>MKKVKQLQSAPASLQDFLREYPYEKRKIIDWKAFGNEGGQAKSDLIQALDEVQQGLCAYCEIALVKQTDKGPIYDRQIEHFHPKSDIPSSIDWMFEISNLFAACRGGSQILMFGEDSSFKDDERCLEPYQKNHSCGETKKDDNLDNIILKPSELPVSPSLFVVSDDGGVDEKACSQTGVEITKAVMTIKRLNLDCVRLRNARQAIWEKLNEVLAVEWESLGDEATDDDFETLLAQLAEEMLTFEQNEGLPAFFTTIRSFFGVHAETVLSQASQTPRRFANGKASVI</sequence>
<comment type="caution">
    <text evidence="1">The sequence shown here is derived from an EMBL/GenBank/DDBJ whole genome shotgun (WGS) entry which is preliminary data.</text>
</comment>
<protein>
    <recommendedName>
        <fullName evidence="3">TIGR02646 family protein</fullName>
    </recommendedName>
</protein>
<dbReference type="InterPro" id="IPR013467">
    <property type="entry name" value="HNH78-like"/>
</dbReference>
<reference evidence="1 2" key="1">
    <citation type="journal article" date="2016" name="Front. Microbiol.">
        <title>Single-Cell (Meta-)Genomics of a Dimorphic Candidatus Thiomargarita nelsonii Reveals Genomic Plasticity.</title>
        <authorList>
            <person name="Flood B.E."/>
            <person name="Fliss P."/>
            <person name="Jones D.S."/>
            <person name="Dick G.J."/>
            <person name="Jain S."/>
            <person name="Kaster A.K."/>
            <person name="Winkel M."/>
            <person name="Mussmann M."/>
            <person name="Bailey J."/>
        </authorList>
    </citation>
    <scope>NUCLEOTIDE SEQUENCE [LARGE SCALE GENOMIC DNA]</scope>
    <source>
        <strain evidence="1">Hydrate Ridge</strain>
    </source>
</reference>
<gene>
    <name evidence="1" type="ORF">PN36_34255</name>
</gene>